<keyword evidence="1" id="KW-0812">Transmembrane</keyword>
<dbReference type="AlphaFoldDB" id="A0A0G1S189"/>
<dbReference type="PANTHER" id="PTHR34980">
    <property type="entry name" value="INNER MEMBRANE PROTEIN-RELATED-RELATED"/>
    <property type="match status" value="1"/>
</dbReference>
<keyword evidence="1" id="KW-1133">Transmembrane helix</keyword>
<feature type="transmembrane region" description="Helical" evidence="1">
    <location>
        <begin position="76"/>
        <end position="96"/>
    </location>
</feature>
<organism evidence="2 3">
    <name type="scientific">Candidatus Magasanikbacteria bacterium GW2011_GWA2_46_17</name>
    <dbReference type="NCBI Taxonomy" id="1619042"/>
    <lineage>
        <taxon>Bacteria</taxon>
        <taxon>Candidatus Magasanikiibacteriota</taxon>
    </lineage>
</organism>
<accession>A0A0G1S189</accession>
<dbReference type="Pfam" id="PF05656">
    <property type="entry name" value="DUF805"/>
    <property type="match status" value="1"/>
</dbReference>
<evidence type="ECO:0000313" key="2">
    <source>
        <dbReference type="EMBL" id="KKU26980.1"/>
    </source>
</evidence>
<dbReference type="InterPro" id="IPR008523">
    <property type="entry name" value="DUF805"/>
</dbReference>
<evidence type="ECO:0008006" key="4">
    <source>
        <dbReference type="Google" id="ProtNLM"/>
    </source>
</evidence>
<sequence length="126" mass="14193">MRNLFVGRLSRKHFAIGFLSMLVSVGVIISVVLASIPRPIDLQGFTVFLIIFIIAIWLFGVSLFARRFHDLNKSGWWGLLYLIPSINLIALFFLLFSPSKNDNNRFGQLPSGDTPLLKIIFGLAKN</sequence>
<protein>
    <recommendedName>
        <fullName evidence="4">DUF805 domain-containing protein</fullName>
    </recommendedName>
</protein>
<evidence type="ECO:0000313" key="3">
    <source>
        <dbReference type="Proteomes" id="UP000034175"/>
    </source>
</evidence>
<reference evidence="2 3" key="1">
    <citation type="journal article" date="2015" name="Nature">
        <title>rRNA introns, odd ribosomes, and small enigmatic genomes across a large radiation of phyla.</title>
        <authorList>
            <person name="Brown C.T."/>
            <person name="Hug L.A."/>
            <person name="Thomas B.C."/>
            <person name="Sharon I."/>
            <person name="Castelle C.J."/>
            <person name="Singh A."/>
            <person name="Wilkins M.J."/>
            <person name="Williams K.H."/>
            <person name="Banfield J.F."/>
        </authorList>
    </citation>
    <scope>NUCLEOTIDE SEQUENCE [LARGE SCALE GENOMIC DNA]</scope>
</reference>
<feature type="transmembrane region" description="Helical" evidence="1">
    <location>
        <begin position="42"/>
        <end position="64"/>
    </location>
</feature>
<feature type="transmembrane region" description="Helical" evidence="1">
    <location>
        <begin position="12"/>
        <end position="36"/>
    </location>
</feature>
<name>A0A0G1S189_9BACT</name>
<comment type="caution">
    <text evidence="2">The sequence shown here is derived from an EMBL/GenBank/DDBJ whole genome shotgun (WGS) entry which is preliminary data.</text>
</comment>
<keyword evidence="1" id="KW-0472">Membrane</keyword>
<proteinExistence type="predicted"/>
<dbReference type="GO" id="GO:0005886">
    <property type="term" value="C:plasma membrane"/>
    <property type="evidence" value="ECO:0007669"/>
    <property type="project" value="TreeGrafter"/>
</dbReference>
<dbReference type="Proteomes" id="UP000034175">
    <property type="component" value="Unassembled WGS sequence"/>
</dbReference>
<dbReference type="EMBL" id="LCMA01000005">
    <property type="protein sequence ID" value="KKU26980.1"/>
    <property type="molecule type" value="Genomic_DNA"/>
</dbReference>
<evidence type="ECO:0000256" key="1">
    <source>
        <dbReference type="SAM" id="Phobius"/>
    </source>
</evidence>
<gene>
    <name evidence="2" type="ORF">UX39_C0005G0018</name>
</gene>